<accession>A0A448ZFG7</accession>
<protein>
    <submittedName>
        <fullName evidence="2">Uncharacterized protein</fullName>
    </submittedName>
</protein>
<sequence>MNVPTNTHQLETGSLAPATSTPNPVQITENPLGDIAMDVETANEDSSVGVKPPMTPSESFPEDIDVAASMSMSMSMSMNRFLEDSTNREVSVWTPLSDKRGDTF</sequence>
<evidence type="ECO:0000313" key="2">
    <source>
        <dbReference type="EMBL" id="VEU40778.1"/>
    </source>
</evidence>
<name>A0A448ZFG7_9STRA</name>
<keyword evidence="3" id="KW-1185">Reference proteome</keyword>
<dbReference type="EMBL" id="CAACVS010000306">
    <property type="protein sequence ID" value="VEU40778.1"/>
    <property type="molecule type" value="Genomic_DNA"/>
</dbReference>
<dbReference type="AlphaFoldDB" id="A0A448ZFG7"/>
<evidence type="ECO:0000313" key="3">
    <source>
        <dbReference type="Proteomes" id="UP000291116"/>
    </source>
</evidence>
<organism evidence="2 3">
    <name type="scientific">Pseudo-nitzschia multistriata</name>
    <dbReference type="NCBI Taxonomy" id="183589"/>
    <lineage>
        <taxon>Eukaryota</taxon>
        <taxon>Sar</taxon>
        <taxon>Stramenopiles</taxon>
        <taxon>Ochrophyta</taxon>
        <taxon>Bacillariophyta</taxon>
        <taxon>Bacillariophyceae</taxon>
        <taxon>Bacillariophycidae</taxon>
        <taxon>Bacillariales</taxon>
        <taxon>Bacillariaceae</taxon>
        <taxon>Pseudo-nitzschia</taxon>
    </lineage>
</organism>
<dbReference type="Proteomes" id="UP000291116">
    <property type="component" value="Unassembled WGS sequence"/>
</dbReference>
<feature type="region of interest" description="Disordered" evidence="1">
    <location>
        <begin position="1"/>
        <end position="29"/>
    </location>
</feature>
<feature type="region of interest" description="Disordered" evidence="1">
    <location>
        <begin position="84"/>
        <end position="104"/>
    </location>
</feature>
<reference evidence="2 3" key="1">
    <citation type="submission" date="2019-01" db="EMBL/GenBank/DDBJ databases">
        <authorList>
            <person name="Ferrante I. M."/>
        </authorList>
    </citation>
    <scope>NUCLEOTIDE SEQUENCE [LARGE SCALE GENOMIC DNA]</scope>
    <source>
        <strain evidence="2 3">B856</strain>
    </source>
</reference>
<evidence type="ECO:0000256" key="1">
    <source>
        <dbReference type="SAM" id="MobiDB-lite"/>
    </source>
</evidence>
<gene>
    <name evidence="2" type="ORF">PSNMU_V1.4_AUG-EV-PASAV3_0076760</name>
</gene>
<proteinExistence type="predicted"/>